<gene>
    <name evidence="5" type="ORF">C1877_01625</name>
</gene>
<dbReference type="OrthoDB" id="9774616at2"/>
<keyword evidence="6" id="KW-1185">Reference proteome</keyword>
<keyword evidence="1" id="KW-0805">Transcription regulation</keyword>
<evidence type="ECO:0000313" key="6">
    <source>
        <dbReference type="Proteomes" id="UP000254000"/>
    </source>
</evidence>
<dbReference type="PROSITE" id="PS50042">
    <property type="entry name" value="CNMP_BINDING_3"/>
    <property type="match status" value="1"/>
</dbReference>
<organism evidence="5 6">
    <name type="scientific">Gordonibacter pamelaeae</name>
    <dbReference type="NCBI Taxonomy" id="471189"/>
    <lineage>
        <taxon>Bacteria</taxon>
        <taxon>Bacillati</taxon>
        <taxon>Actinomycetota</taxon>
        <taxon>Coriobacteriia</taxon>
        <taxon>Eggerthellales</taxon>
        <taxon>Eggerthellaceae</taxon>
        <taxon>Gordonibacter</taxon>
    </lineage>
</organism>
<evidence type="ECO:0000256" key="2">
    <source>
        <dbReference type="ARBA" id="ARBA00023125"/>
    </source>
</evidence>
<dbReference type="InterPro" id="IPR018490">
    <property type="entry name" value="cNMP-bd_dom_sf"/>
</dbReference>
<dbReference type="Pfam" id="PF13545">
    <property type="entry name" value="HTH_Crp_2"/>
    <property type="match status" value="1"/>
</dbReference>
<feature type="domain" description="Cyclic nucleotide-binding" evidence="4">
    <location>
        <begin position="13"/>
        <end position="118"/>
    </location>
</feature>
<accession>A0A369M9I7</accession>
<evidence type="ECO:0000313" key="5">
    <source>
        <dbReference type="EMBL" id="RDB67165.1"/>
    </source>
</evidence>
<dbReference type="CDD" id="cd00038">
    <property type="entry name" value="CAP_ED"/>
    <property type="match status" value="1"/>
</dbReference>
<dbReference type="AlphaFoldDB" id="A0A369M9I7"/>
<dbReference type="Pfam" id="PF00027">
    <property type="entry name" value="cNMP_binding"/>
    <property type="match status" value="1"/>
</dbReference>
<sequence>MDRHLPVISRSSLFDGIDHNDLEALLHCLGARERRYPQGSAVLRVGDVTTCMGLVLEGAVRLEKEDYWGNRTILASFGPGQSFAEVYACEPGFPLDLNVVAAEDALVLLMDVRRVTSLCPASCAFHARLVRNLLGIVARRAHALTRKIEHTSQRTTRAKLLSYLSDQAKAAEASRFAIPFDRQELADYLSVDRSAMCAELSRMRKEGIIDFHKNVFELGEGSTL</sequence>
<proteinExistence type="predicted"/>
<reference evidence="5 6" key="1">
    <citation type="journal article" date="2018" name="Elife">
        <title>Discovery and characterization of a prevalent human gut bacterial enzyme sufficient for the inactivation of a family of plant toxins.</title>
        <authorList>
            <person name="Koppel N."/>
            <person name="Bisanz J.E."/>
            <person name="Pandelia M.E."/>
            <person name="Turnbaugh P.J."/>
            <person name="Balskus E.P."/>
        </authorList>
    </citation>
    <scope>NUCLEOTIDE SEQUENCE [LARGE SCALE GENOMIC DNA]</scope>
    <source>
        <strain evidence="5 6">3C</strain>
    </source>
</reference>
<dbReference type="GO" id="GO:0003677">
    <property type="term" value="F:DNA binding"/>
    <property type="evidence" value="ECO:0007669"/>
    <property type="project" value="UniProtKB-KW"/>
</dbReference>
<keyword evidence="3" id="KW-0804">Transcription</keyword>
<comment type="caution">
    <text evidence="5">The sequence shown here is derived from an EMBL/GenBank/DDBJ whole genome shotgun (WGS) entry which is preliminary data.</text>
</comment>
<dbReference type="GO" id="GO:0006355">
    <property type="term" value="P:regulation of DNA-templated transcription"/>
    <property type="evidence" value="ECO:0007669"/>
    <property type="project" value="InterPro"/>
</dbReference>
<dbReference type="SUPFAM" id="SSF46785">
    <property type="entry name" value="Winged helix' DNA-binding domain"/>
    <property type="match status" value="1"/>
</dbReference>
<dbReference type="Gene3D" id="2.60.120.10">
    <property type="entry name" value="Jelly Rolls"/>
    <property type="match status" value="1"/>
</dbReference>
<dbReference type="SUPFAM" id="SSF51206">
    <property type="entry name" value="cAMP-binding domain-like"/>
    <property type="match status" value="1"/>
</dbReference>
<name>A0A369M9I7_9ACTN</name>
<keyword evidence="2" id="KW-0238">DNA-binding</keyword>
<dbReference type="InterPro" id="IPR012318">
    <property type="entry name" value="HTH_CRP"/>
</dbReference>
<evidence type="ECO:0000256" key="3">
    <source>
        <dbReference type="ARBA" id="ARBA00023163"/>
    </source>
</evidence>
<dbReference type="RefSeq" id="WP_015540063.1">
    <property type="nucleotide sequence ID" value="NZ_CABMMS010000001.1"/>
</dbReference>
<dbReference type="InterPro" id="IPR036390">
    <property type="entry name" value="WH_DNA-bd_sf"/>
</dbReference>
<protein>
    <submittedName>
        <fullName evidence="5">Crp/Fnr family transcriptional regulator</fullName>
    </submittedName>
</protein>
<evidence type="ECO:0000256" key="1">
    <source>
        <dbReference type="ARBA" id="ARBA00023015"/>
    </source>
</evidence>
<dbReference type="Proteomes" id="UP000254000">
    <property type="component" value="Unassembled WGS sequence"/>
</dbReference>
<dbReference type="InterPro" id="IPR000595">
    <property type="entry name" value="cNMP-bd_dom"/>
</dbReference>
<dbReference type="GeneID" id="78358414"/>
<dbReference type="InterPro" id="IPR014710">
    <property type="entry name" value="RmlC-like_jellyroll"/>
</dbReference>
<dbReference type="EMBL" id="PPTS01000001">
    <property type="protein sequence ID" value="RDB67165.1"/>
    <property type="molecule type" value="Genomic_DNA"/>
</dbReference>
<evidence type="ECO:0000259" key="4">
    <source>
        <dbReference type="PROSITE" id="PS50042"/>
    </source>
</evidence>